<dbReference type="Proteomes" id="UP000057737">
    <property type="component" value="Unassembled WGS sequence"/>
</dbReference>
<dbReference type="InterPro" id="IPR014087">
    <property type="entry name" value="Carboxybiuret_hydro_AtzE"/>
</dbReference>
<evidence type="ECO:0000313" key="4">
    <source>
        <dbReference type="Proteomes" id="UP000057737"/>
    </source>
</evidence>
<dbReference type="EC" id="3.5.1.4" evidence="3"/>
<keyword evidence="4" id="KW-1185">Reference proteome</keyword>
<proteinExistence type="predicted"/>
<dbReference type="InterPro" id="IPR000120">
    <property type="entry name" value="Amidase"/>
</dbReference>
<name>A0A109K143_9BRAD</name>
<keyword evidence="3" id="KW-0378">Hydrolase</keyword>
<comment type="caution">
    <text evidence="3">The sequence shown here is derived from an EMBL/GenBank/DDBJ whole genome shotgun (WGS) entry which is preliminary data.</text>
</comment>
<dbReference type="NCBIfam" id="TIGR02715">
    <property type="entry name" value="amido_AtzE"/>
    <property type="match status" value="1"/>
</dbReference>
<dbReference type="EMBL" id="LNCU01000035">
    <property type="protein sequence ID" value="KWV58808.1"/>
    <property type="molecule type" value="Genomic_DNA"/>
</dbReference>
<reference evidence="3 4" key="1">
    <citation type="submission" date="2015-11" db="EMBL/GenBank/DDBJ databases">
        <title>Draft Genome Sequence of the Strain BR 10303 (Bradyrhizobium sp.) isolated from nodules of Centrolobium paraense.</title>
        <authorList>
            <person name="Zelli J.E."/>
            <person name="Simoes-Araujo J.L."/>
            <person name="Barauna A.C."/>
            <person name="Silva K."/>
        </authorList>
    </citation>
    <scope>NUCLEOTIDE SEQUENCE [LARGE SCALE GENOMIC DNA]</scope>
    <source>
        <strain evidence="3 4">BR 10303</strain>
    </source>
</reference>
<dbReference type="SUPFAM" id="SSF75304">
    <property type="entry name" value="Amidase signature (AS) enzymes"/>
    <property type="match status" value="1"/>
</dbReference>
<organism evidence="3 4">
    <name type="scientific">Bradyrhizobium macuxiense</name>
    <dbReference type="NCBI Taxonomy" id="1755647"/>
    <lineage>
        <taxon>Bacteria</taxon>
        <taxon>Pseudomonadati</taxon>
        <taxon>Pseudomonadota</taxon>
        <taxon>Alphaproteobacteria</taxon>
        <taxon>Hyphomicrobiales</taxon>
        <taxon>Nitrobacteraceae</taxon>
        <taxon>Bradyrhizobium</taxon>
    </lineage>
</organism>
<evidence type="ECO:0000259" key="2">
    <source>
        <dbReference type="Pfam" id="PF01425"/>
    </source>
</evidence>
<accession>A0A109K143</accession>
<dbReference type="PANTHER" id="PTHR11895:SF172">
    <property type="entry name" value="GLUTAMYL-TRNA(GLN) AMIDOTRANSFERASE"/>
    <property type="match status" value="1"/>
</dbReference>
<dbReference type="AlphaFoldDB" id="A0A109K143"/>
<protein>
    <submittedName>
        <fullName evidence="3">Amidase</fullName>
        <ecNumber evidence="3">3.5.1.4</ecNumber>
    </submittedName>
</protein>
<feature type="domain" description="Amidase" evidence="2">
    <location>
        <begin position="20"/>
        <end position="435"/>
    </location>
</feature>
<dbReference type="GO" id="GO:0004040">
    <property type="term" value="F:amidase activity"/>
    <property type="evidence" value="ECO:0007669"/>
    <property type="project" value="UniProtKB-EC"/>
</dbReference>
<dbReference type="Pfam" id="PF01425">
    <property type="entry name" value="Amidase"/>
    <property type="match status" value="1"/>
</dbReference>
<feature type="compositionally biased region" description="Basic and acidic residues" evidence="1">
    <location>
        <begin position="133"/>
        <end position="144"/>
    </location>
</feature>
<evidence type="ECO:0000256" key="1">
    <source>
        <dbReference type="SAM" id="MobiDB-lite"/>
    </source>
</evidence>
<evidence type="ECO:0000313" key="3">
    <source>
        <dbReference type="EMBL" id="KWV58808.1"/>
    </source>
</evidence>
<dbReference type="InterPro" id="IPR023631">
    <property type="entry name" value="Amidase_dom"/>
</dbReference>
<feature type="region of interest" description="Disordered" evidence="1">
    <location>
        <begin position="133"/>
        <end position="155"/>
    </location>
</feature>
<gene>
    <name evidence="3" type="ORF">AS156_03190</name>
</gene>
<dbReference type="OrthoDB" id="9811471at2"/>
<dbReference type="PANTHER" id="PTHR11895">
    <property type="entry name" value="TRANSAMIDASE"/>
    <property type="match status" value="1"/>
</dbReference>
<dbReference type="Gene3D" id="3.90.1300.10">
    <property type="entry name" value="Amidase signature (AS) domain"/>
    <property type="match status" value="1"/>
</dbReference>
<dbReference type="InterPro" id="IPR036928">
    <property type="entry name" value="AS_sf"/>
</dbReference>
<sequence length="458" mass="47916">MSAAEIAQAVASRKLTAVAATEAALARIAAHDGILNAFTDVTVERARAKAAAIDAAIAAGQPVGPLAGVPFAVKNLFDVQGLSTRAGSKINRDLPPSPRDATLIERMEGAGAVLVGALNMGEYAYDFTGENVHDGPSRNPHDPTRMTGGSSGGSGSAVGGALVPIALGSDTNGSIRVPASFCGIFGLKPTYGRLSRARSYPFVGSLDHLGPLARNVTDLALAYDAMQGPDADDPACAARPVEPTLPSLRADIGGLRIAIAGDYFQQHVFPEAKEAVARVAKALGATQTVELPEAARARAAAYIITTTEGASLHLDRLRKRPNDFDPAVRDRFIAGAMVPAVYVDKAQKFRRWYRAKVLELFNSVDVILAPATPCTAPKLGQVNFVLDGVELPVRANIGIHTQPISFIGLPVVAVPVPLEPMPIGVQLIAAPWREDVALRVGYALERMGVATAPAPRGI</sequence>
<dbReference type="NCBIfam" id="NF006631">
    <property type="entry name" value="PRK09201.1"/>
    <property type="match status" value="1"/>
</dbReference>